<keyword evidence="6" id="KW-1185">Reference proteome</keyword>
<dbReference type="EMBL" id="JBHRWN010000002">
    <property type="protein sequence ID" value="MFC3476386.1"/>
    <property type="molecule type" value="Genomic_DNA"/>
</dbReference>
<dbReference type="NCBIfam" id="TIGR01181">
    <property type="entry name" value="dTDP_gluc_dehyt"/>
    <property type="match status" value="1"/>
</dbReference>
<evidence type="ECO:0000313" key="5">
    <source>
        <dbReference type="EMBL" id="MFC3476386.1"/>
    </source>
</evidence>
<dbReference type="CDD" id="cd05246">
    <property type="entry name" value="dTDP_GD_SDR_e"/>
    <property type="match status" value="1"/>
</dbReference>
<keyword evidence="3 5" id="KW-0456">Lyase</keyword>
<dbReference type="RefSeq" id="WP_232572463.1">
    <property type="nucleotide sequence ID" value="NZ_CP089466.1"/>
</dbReference>
<dbReference type="PANTHER" id="PTHR43000">
    <property type="entry name" value="DTDP-D-GLUCOSE 4,6-DEHYDRATASE-RELATED"/>
    <property type="match status" value="1"/>
</dbReference>
<dbReference type="Gene3D" id="3.90.25.10">
    <property type="entry name" value="UDP-galactose 4-epimerase, domain 1"/>
    <property type="match status" value="1"/>
</dbReference>
<feature type="domain" description="NAD(P)-binding" evidence="4">
    <location>
        <begin position="4"/>
        <end position="301"/>
    </location>
</feature>
<sequence length="315" mass="34699">MRILVTGGAGFIGSNFVHYILEETTDEVVTLDALTYAGSTENLESVMDNPRHKFVEGDIRNESLVSTLIEDVDAVVNFAAESHVDRSIDSSEAFVASNVVGTQTLLDAALSTDIERFVQISTDEVYGQILDGTFEEGDRLGPRNPYAATKASADLLASSYHTTYGLPVSITRSSNNYGPRQHREKLIPKFIARAMTGQTLPVYGDGSNVREWTYVRDNCRAIDLVLREGGSGEIYNVGSGVERSNLEVTKNIVDLTGASEDLIEFVEDRAGHDQRYALATDKIESLGWEAEWDFEEGLRRTVEDIQNRVEETSGA</sequence>
<evidence type="ECO:0000256" key="2">
    <source>
        <dbReference type="ARBA" id="ARBA00023027"/>
    </source>
</evidence>
<name>A0ABD5NBC1_9EURY</name>
<organism evidence="5 6">
    <name type="scientific">Halobacterium litoreum</name>
    <dbReference type="NCBI Taxonomy" id="2039234"/>
    <lineage>
        <taxon>Archaea</taxon>
        <taxon>Methanobacteriati</taxon>
        <taxon>Methanobacteriota</taxon>
        <taxon>Stenosarchaea group</taxon>
        <taxon>Halobacteria</taxon>
        <taxon>Halobacteriales</taxon>
        <taxon>Halobacteriaceae</taxon>
        <taxon>Halobacterium</taxon>
    </lineage>
</organism>
<proteinExistence type="predicted"/>
<dbReference type="InterPro" id="IPR005888">
    <property type="entry name" value="dTDP_Gluc_deHydtase"/>
</dbReference>
<dbReference type="InterPro" id="IPR036291">
    <property type="entry name" value="NAD(P)-bd_dom_sf"/>
</dbReference>
<accession>A0ABD5NBC1</accession>
<dbReference type="GO" id="GO:0008460">
    <property type="term" value="F:dTDP-glucose 4,6-dehydratase activity"/>
    <property type="evidence" value="ECO:0007669"/>
    <property type="project" value="UniProtKB-EC"/>
</dbReference>
<dbReference type="InterPro" id="IPR016040">
    <property type="entry name" value="NAD(P)-bd_dom"/>
</dbReference>
<dbReference type="AlphaFoldDB" id="A0ABD5NBC1"/>
<gene>
    <name evidence="5" type="primary">rfbB</name>
    <name evidence="5" type="ORF">ACFOKC_01470</name>
</gene>
<keyword evidence="2" id="KW-0520">NAD</keyword>
<dbReference type="GeneID" id="69117705"/>
<dbReference type="SUPFAM" id="SSF51735">
    <property type="entry name" value="NAD(P)-binding Rossmann-fold domains"/>
    <property type="match status" value="1"/>
</dbReference>
<dbReference type="FunFam" id="3.40.50.720:FF:000304">
    <property type="entry name" value="UDP-glucose 4,6-dehydratase"/>
    <property type="match status" value="1"/>
</dbReference>
<dbReference type="Pfam" id="PF16363">
    <property type="entry name" value="GDP_Man_Dehyd"/>
    <property type="match status" value="1"/>
</dbReference>
<comment type="caution">
    <text evidence="5">The sequence shown here is derived from an EMBL/GenBank/DDBJ whole genome shotgun (WGS) entry which is preliminary data.</text>
</comment>
<dbReference type="Gene3D" id="3.40.50.720">
    <property type="entry name" value="NAD(P)-binding Rossmann-like Domain"/>
    <property type="match status" value="1"/>
</dbReference>
<evidence type="ECO:0000313" key="6">
    <source>
        <dbReference type="Proteomes" id="UP001595660"/>
    </source>
</evidence>
<protein>
    <submittedName>
        <fullName evidence="5">dTDP-glucose 4,6-dehydratase</fullName>
        <ecNumber evidence="5">4.2.1.46</ecNumber>
    </submittedName>
</protein>
<evidence type="ECO:0000256" key="3">
    <source>
        <dbReference type="ARBA" id="ARBA00023239"/>
    </source>
</evidence>
<comment type="cofactor">
    <cofactor evidence="1">
        <name>NAD(+)</name>
        <dbReference type="ChEBI" id="CHEBI:57540"/>
    </cofactor>
</comment>
<dbReference type="GO" id="GO:0009225">
    <property type="term" value="P:nucleotide-sugar metabolic process"/>
    <property type="evidence" value="ECO:0007669"/>
    <property type="project" value="UniProtKB-ARBA"/>
</dbReference>
<evidence type="ECO:0000256" key="1">
    <source>
        <dbReference type="ARBA" id="ARBA00001911"/>
    </source>
</evidence>
<reference evidence="5 6" key="1">
    <citation type="journal article" date="2019" name="Int. J. Syst. Evol. Microbiol.">
        <title>The Global Catalogue of Microorganisms (GCM) 10K type strain sequencing project: providing services to taxonomists for standard genome sequencing and annotation.</title>
        <authorList>
            <consortium name="The Broad Institute Genomics Platform"/>
            <consortium name="The Broad Institute Genome Sequencing Center for Infectious Disease"/>
            <person name="Wu L."/>
            <person name="Ma J."/>
        </authorList>
    </citation>
    <scope>NUCLEOTIDE SEQUENCE [LARGE SCALE GENOMIC DNA]</scope>
    <source>
        <strain evidence="5 6">CGMCC 1.12562</strain>
    </source>
</reference>
<dbReference type="Proteomes" id="UP001595660">
    <property type="component" value="Unassembled WGS sequence"/>
</dbReference>
<evidence type="ECO:0000259" key="4">
    <source>
        <dbReference type="Pfam" id="PF16363"/>
    </source>
</evidence>
<dbReference type="EC" id="4.2.1.46" evidence="5"/>